<organism evidence="1 2">
    <name type="scientific">Paenibacillus melissococcoides</name>
    <dbReference type="NCBI Taxonomy" id="2912268"/>
    <lineage>
        <taxon>Bacteria</taxon>
        <taxon>Bacillati</taxon>
        <taxon>Bacillota</taxon>
        <taxon>Bacilli</taxon>
        <taxon>Bacillales</taxon>
        <taxon>Paenibacillaceae</taxon>
        <taxon>Paenibacillus</taxon>
    </lineage>
</organism>
<keyword evidence="2" id="KW-1185">Reference proteome</keyword>
<name>A0ABN8UB26_9BACL</name>
<dbReference type="RefSeq" id="WP_261944630.1">
    <property type="nucleotide sequence ID" value="NZ_CALYLO010000007.1"/>
</dbReference>
<accession>A0ABN8UB26</accession>
<evidence type="ECO:0000313" key="2">
    <source>
        <dbReference type="Proteomes" id="UP001154322"/>
    </source>
</evidence>
<proteinExistence type="predicted"/>
<gene>
    <name evidence="1" type="ORF">WJ0W_004611</name>
</gene>
<protein>
    <submittedName>
        <fullName evidence="1">Uncharacterized protein</fullName>
    </submittedName>
</protein>
<evidence type="ECO:0000313" key="1">
    <source>
        <dbReference type="EMBL" id="CAH8247377.1"/>
    </source>
</evidence>
<comment type="caution">
    <text evidence="1">The sequence shown here is derived from an EMBL/GenBank/DDBJ whole genome shotgun (WGS) entry which is preliminary data.</text>
</comment>
<reference evidence="1" key="1">
    <citation type="submission" date="2022-06" db="EMBL/GenBank/DDBJ databases">
        <authorList>
            <person name="Dietemann V."/>
            <person name="Ory F."/>
            <person name="Dainat B."/>
            <person name="Oberhansli S."/>
        </authorList>
    </citation>
    <scope>NUCLEOTIDE SEQUENCE</scope>
    <source>
        <strain evidence="1">Ena-SAMPLE-TAB-26-04-2022-14:26:32:270-5432</strain>
    </source>
</reference>
<dbReference type="EMBL" id="CALYLO010000007">
    <property type="protein sequence ID" value="CAH8247377.1"/>
    <property type="molecule type" value="Genomic_DNA"/>
</dbReference>
<sequence>MEFKVQRQDRRTTVGGDWTIVIEGSDLKDAIIKNIDRISYVSDYYGDSVVLPAKAKVSWVQYAPEGTKKVKMSPDGTTREYTAEEYEADRGIIKLHLEWKRDKVTKQREITIYGKEADAKGIEPWVIEGK</sequence>
<dbReference type="Proteomes" id="UP001154322">
    <property type="component" value="Unassembled WGS sequence"/>
</dbReference>